<dbReference type="Proteomes" id="UP001139494">
    <property type="component" value="Unassembled WGS sequence"/>
</dbReference>
<keyword evidence="1" id="KW-1133">Transmembrane helix</keyword>
<keyword evidence="3" id="KW-1185">Reference proteome</keyword>
<keyword evidence="1" id="KW-0812">Transmembrane</keyword>
<evidence type="ECO:0000313" key="3">
    <source>
        <dbReference type="Proteomes" id="UP001139494"/>
    </source>
</evidence>
<organism evidence="2 3">
    <name type="scientific">Natronomonas aquatica</name>
    <dbReference type="NCBI Taxonomy" id="2841590"/>
    <lineage>
        <taxon>Archaea</taxon>
        <taxon>Methanobacteriati</taxon>
        <taxon>Methanobacteriota</taxon>
        <taxon>Stenosarchaea group</taxon>
        <taxon>Halobacteria</taxon>
        <taxon>Halobacteriales</taxon>
        <taxon>Natronomonadaceae</taxon>
        <taxon>Natronomonas</taxon>
    </lineage>
</organism>
<name>A0A9R1CSK4_9EURY</name>
<sequence>MSEGEEIDRRAQLRALIRVAKYKPVLAVAIVVCGVFAALLEGVGLGFLLPIVEIVQANDPAAEADGVMISTSQSIAG</sequence>
<gene>
    <name evidence="2" type="ORF">KM295_06535</name>
</gene>
<evidence type="ECO:0000256" key="1">
    <source>
        <dbReference type="SAM" id="Phobius"/>
    </source>
</evidence>
<proteinExistence type="predicted"/>
<comment type="caution">
    <text evidence="2">The sequence shown here is derived from an EMBL/GenBank/DDBJ whole genome shotgun (WGS) entry which is preliminary data.</text>
</comment>
<keyword evidence="1" id="KW-0472">Membrane</keyword>
<dbReference type="EMBL" id="JAHLKM010000005">
    <property type="protein sequence ID" value="MCQ4333140.1"/>
    <property type="molecule type" value="Genomic_DNA"/>
</dbReference>
<reference evidence="2" key="1">
    <citation type="journal article" date="2023" name="Front. Microbiol.">
        <title>Genomic-based phylogenetic and metabolic analyses of the genus Natronomonas, and description of Natronomonas aquatica sp. nov.</title>
        <authorList>
            <person name="Garcia-Roldan A."/>
            <person name="Duran-Viseras A."/>
            <person name="de la Haba R.R."/>
            <person name="Corral P."/>
            <person name="Sanchez-Porro C."/>
            <person name="Ventosa A."/>
        </authorList>
    </citation>
    <scope>NUCLEOTIDE SEQUENCE</scope>
    <source>
        <strain evidence="2">F2-12</strain>
    </source>
</reference>
<dbReference type="AlphaFoldDB" id="A0A9R1CSK4"/>
<accession>A0A9R1CSK4</accession>
<protein>
    <submittedName>
        <fullName evidence="2">Uncharacterized protein</fullName>
    </submittedName>
</protein>
<dbReference type="RefSeq" id="WP_256029160.1">
    <property type="nucleotide sequence ID" value="NZ_JAHLKM010000005.1"/>
</dbReference>
<feature type="transmembrane region" description="Helical" evidence="1">
    <location>
        <begin position="25"/>
        <end position="49"/>
    </location>
</feature>
<evidence type="ECO:0000313" key="2">
    <source>
        <dbReference type="EMBL" id="MCQ4333140.1"/>
    </source>
</evidence>